<reference evidence="1 2" key="1">
    <citation type="journal article" date="2017" name="Antonie Van Leeuwenhoek">
        <title>Phylogenomic resolution of the bacterial genus Pantoea and its relationship with Erwinia and Tatumella.</title>
        <authorList>
            <person name="Palmer M."/>
            <person name="Steenkamp E.T."/>
            <person name="Coetzee M.P."/>
            <person name="Chan W.Y."/>
            <person name="van Zyl E."/>
            <person name="De Maayer P."/>
            <person name="Coutinho T.A."/>
            <person name="Blom J."/>
            <person name="Smits T.H."/>
            <person name="Duffy B."/>
            <person name="Venter S.N."/>
        </authorList>
    </citation>
    <scope>NUCLEOTIDE SEQUENCE [LARGE SCALE GENOMIC DNA]</scope>
    <source>
        <strain evidence="1 2">LMG 5345</strain>
    </source>
</reference>
<dbReference type="InterPro" id="IPR058701">
    <property type="entry name" value="PhiTE_072-like"/>
</dbReference>
<name>A0ABX3UNQ5_9GAMM</name>
<evidence type="ECO:0000313" key="1">
    <source>
        <dbReference type="EMBL" id="ORM96287.1"/>
    </source>
</evidence>
<evidence type="ECO:0000313" key="2">
    <source>
        <dbReference type="Proteomes" id="UP000193785"/>
    </source>
</evidence>
<proteinExistence type="predicted"/>
<evidence type="ECO:0008006" key="3">
    <source>
        <dbReference type="Google" id="ProtNLM"/>
    </source>
</evidence>
<keyword evidence="2" id="KW-1185">Reference proteome</keyword>
<dbReference type="Proteomes" id="UP000193785">
    <property type="component" value="Unassembled WGS sequence"/>
</dbReference>
<protein>
    <recommendedName>
        <fullName evidence="3">Phage protein</fullName>
    </recommendedName>
</protein>
<dbReference type="Pfam" id="PF26211">
    <property type="entry name" value="Phage_phiTE_072"/>
    <property type="match status" value="1"/>
</dbReference>
<comment type="caution">
    <text evidence="1">The sequence shown here is derived from an EMBL/GenBank/DDBJ whole genome shotgun (WGS) entry which is preliminary data.</text>
</comment>
<dbReference type="EMBL" id="MLJJ01000040">
    <property type="protein sequence ID" value="ORM96287.1"/>
    <property type="molecule type" value="Genomic_DNA"/>
</dbReference>
<accession>A0ABX3UNQ5</accession>
<gene>
    <name evidence="1" type="ORF">HA46_17315</name>
</gene>
<organism evidence="1 2">
    <name type="scientific">Pantoea septica</name>
    <dbReference type="NCBI Taxonomy" id="472695"/>
    <lineage>
        <taxon>Bacteria</taxon>
        <taxon>Pseudomonadati</taxon>
        <taxon>Pseudomonadota</taxon>
        <taxon>Gammaproteobacteria</taxon>
        <taxon>Enterobacterales</taxon>
        <taxon>Erwiniaceae</taxon>
        <taxon>Pantoea</taxon>
    </lineage>
</organism>
<sequence length="180" mass="20680">MNITQSTIQQLVITEADRLDPVKVMIENLRPGAGNITITCFGSSWTSYWGSMSDRTIQEFFIDCNDSYLINCLSRGIRSTIEGEDNEANIEFVKKEILKLRREKEIDQFEAREYWDEADGADDVKDMVCNWHSHSSLRKVFGDEPWHASWPTVPNPDYEYLERIVQAVRGAIKQTSVVPA</sequence>
<dbReference type="RefSeq" id="WP_084885871.1">
    <property type="nucleotide sequence ID" value="NZ_MLJJ01000040.1"/>
</dbReference>